<evidence type="ECO:0000256" key="5">
    <source>
        <dbReference type="SAM" id="Phobius"/>
    </source>
</evidence>
<feature type="transmembrane region" description="Helical" evidence="5">
    <location>
        <begin position="220"/>
        <end position="239"/>
    </location>
</feature>
<name>A0ABV6FC14_9BURK</name>
<feature type="transmembrane region" description="Helical" evidence="5">
    <location>
        <begin position="394"/>
        <end position="411"/>
    </location>
</feature>
<keyword evidence="8" id="KW-1185">Reference proteome</keyword>
<dbReference type="RefSeq" id="WP_379677832.1">
    <property type="nucleotide sequence ID" value="NZ_JBHLWP010000004.1"/>
</dbReference>
<keyword evidence="4 5" id="KW-0472">Membrane</keyword>
<feature type="transmembrane region" description="Helical" evidence="5">
    <location>
        <begin position="95"/>
        <end position="111"/>
    </location>
</feature>
<protein>
    <submittedName>
        <fullName evidence="7">O-antigen ligase family protein</fullName>
    </submittedName>
</protein>
<evidence type="ECO:0000313" key="8">
    <source>
        <dbReference type="Proteomes" id="UP001589773"/>
    </source>
</evidence>
<keyword evidence="3 5" id="KW-1133">Transmembrane helix</keyword>
<dbReference type="PANTHER" id="PTHR37422">
    <property type="entry name" value="TEICHURONIC ACID BIOSYNTHESIS PROTEIN TUAE"/>
    <property type="match status" value="1"/>
</dbReference>
<feature type="transmembrane region" description="Helical" evidence="5">
    <location>
        <begin position="333"/>
        <end position="352"/>
    </location>
</feature>
<evidence type="ECO:0000256" key="1">
    <source>
        <dbReference type="ARBA" id="ARBA00004141"/>
    </source>
</evidence>
<evidence type="ECO:0000313" key="7">
    <source>
        <dbReference type="EMBL" id="MFC0251053.1"/>
    </source>
</evidence>
<dbReference type="PANTHER" id="PTHR37422:SF23">
    <property type="entry name" value="TEICHURONIC ACID BIOSYNTHESIS PROTEIN TUAE"/>
    <property type="match status" value="1"/>
</dbReference>
<feature type="transmembrane region" description="Helical" evidence="5">
    <location>
        <begin position="179"/>
        <end position="200"/>
    </location>
</feature>
<comment type="subcellular location">
    <subcellularLocation>
        <location evidence="1">Membrane</location>
        <topology evidence="1">Multi-pass membrane protein</topology>
    </subcellularLocation>
</comment>
<feature type="transmembrane region" description="Helical" evidence="5">
    <location>
        <begin position="146"/>
        <end position="167"/>
    </location>
</feature>
<evidence type="ECO:0000256" key="2">
    <source>
        <dbReference type="ARBA" id="ARBA00022692"/>
    </source>
</evidence>
<dbReference type="GO" id="GO:0016874">
    <property type="term" value="F:ligase activity"/>
    <property type="evidence" value="ECO:0007669"/>
    <property type="project" value="UniProtKB-KW"/>
</dbReference>
<reference evidence="7 8" key="1">
    <citation type="submission" date="2024-09" db="EMBL/GenBank/DDBJ databases">
        <authorList>
            <person name="Sun Q."/>
            <person name="Mori K."/>
        </authorList>
    </citation>
    <scope>NUCLEOTIDE SEQUENCE [LARGE SCALE GENOMIC DNA]</scope>
    <source>
        <strain evidence="7 8">CCM 7792</strain>
    </source>
</reference>
<feature type="domain" description="O-antigen ligase-related" evidence="6">
    <location>
        <begin position="183"/>
        <end position="341"/>
    </location>
</feature>
<keyword evidence="7" id="KW-0436">Ligase</keyword>
<proteinExistence type="predicted"/>
<feature type="transmembrane region" description="Helical" evidence="5">
    <location>
        <begin position="62"/>
        <end position="83"/>
    </location>
</feature>
<keyword evidence="2 5" id="KW-0812">Transmembrane</keyword>
<evidence type="ECO:0000256" key="4">
    <source>
        <dbReference type="ARBA" id="ARBA00023136"/>
    </source>
</evidence>
<comment type="caution">
    <text evidence="7">The sequence shown here is derived from an EMBL/GenBank/DDBJ whole genome shotgun (WGS) entry which is preliminary data.</text>
</comment>
<sequence>MRACRVPVLSGSRAWTATLPVLFLLSCLVTGFGIGLAGFLFLAIALWHWRASRAVLSRDWPALRPVVLAFAAYAAYALFLHLARATGWHTFDAPLRMLLAVAVVPVLRVAALDARPWWQGACAGALAAAGLAAWERWGAGFERAGGFLNPIVFGNLALVLALVALAGLADPRVRRHWRWVAVAALAGAAASLLSGSRGGWLALPPAFLLLWTQRHHLPRMLPGGLALASVVLVVLAYAVPATGVRERVEVGLSDLNLYLEGNPIPTSLSVRLELWKAAGMLAREHPLAGIDTAAYKAQMRTWIAEGKLSPAVFAPPEPPHLHNDALQALVTRGLPGLACWLAIMLAPLCWFARTLRRAADGVQAAPALAGMLVVVAYAMSGLSEVMFWSMKASLLYAILVFAFMACCLETGRARGRA</sequence>
<gene>
    <name evidence="7" type="ORF">ACFFJK_04045</name>
</gene>
<dbReference type="Pfam" id="PF04932">
    <property type="entry name" value="Wzy_C"/>
    <property type="match status" value="1"/>
</dbReference>
<dbReference type="EMBL" id="JBHLWP010000004">
    <property type="protein sequence ID" value="MFC0251053.1"/>
    <property type="molecule type" value="Genomic_DNA"/>
</dbReference>
<evidence type="ECO:0000256" key="3">
    <source>
        <dbReference type="ARBA" id="ARBA00022989"/>
    </source>
</evidence>
<feature type="transmembrane region" description="Helical" evidence="5">
    <location>
        <begin position="364"/>
        <end position="382"/>
    </location>
</feature>
<feature type="transmembrane region" description="Helical" evidence="5">
    <location>
        <begin position="117"/>
        <end position="134"/>
    </location>
</feature>
<dbReference type="InterPro" id="IPR051533">
    <property type="entry name" value="WaaL-like"/>
</dbReference>
<organism evidence="7 8">
    <name type="scientific">Massilia consociata</name>
    <dbReference type="NCBI Taxonomy" id="760117"/>
    <lineage>
        <taxon>Bacteria</taxon>
        <taxon>Pseudomonadati</taxon>
        <taxon>Pseudomonadota</taxon>
        <taxon>Betaproteobacteria</taxon>
        <taxon>Burkholderiales</taxon>
        <taxon>Oxalobacteraceae</taxon>
        <taxon>Telluria group</taxon>
        <taxon>Massilia</taxon>
    </lineage>
</organism>
<dbReference type="PROSITE" id="PS51257">
    <property type="entry name" value="PROKAR_LIPOPROTEIN"/>
    <property type="match status" value="1"/>
</dbReference>
<evidence type="ECO:0000259" key="6">
    <source>
        <dbReference type="Pfam" id="PF04932"/>
    </source>
</evidence>
<dbReference type="InterPro" id="IPR007016">
    <property type="entry name" value="O-antigen_ligase-rel_domated"/>
</dbReference>
<feature type="transmembrane region" description="Helical" evidence="5">
    <location>
        <begin position="21"/>
        <end position="50"/>
    </location>
</feature>
<dbReference type="Proteomes" id="UP001589773">
    <property type="component" value="Unassembled WGS sequence"/>
</dbReference>
<accession>A0ABV6FC14</accession>